<dbReference type="Proteomes" id="UP001218218">
    <property type="component" value="Unassembled WGS sequence"/>
</dbReference>
<dbReference type="AlphaFoldDB" id="A0AAD7EG57"/>
<dbReference type="EMBL" id="JARIHO010000057">
    <property type="protein sequence ID" value="KAJ7318492.1"/>
    <property type="molecule type" value="Genomic_DNA"/>
</dbReference>
<comment type="caution">
    <text evidence="1">The sequence shown here is derived from an EMBL/GenBank/DDBJ whole genome shotgun (WGS) entry which is preliminary data.</text>
</comment>
<keyword evidence="2" id="KW-1185">Reference proteome</keyword>
<evidence type="ECO:0000313" key="2">
    <source>
        <dbReference type="Proteomes" id="UP001218218"/>
    </source>
</evidence>
<protein>
    <submittedName>
        <fullName evidence="1">Uncharacterized protein</fullName>
    </submittedName>
</protein>
<organism evidence="1 2">
    <name type="scientific">Mycena albidolilacea</name>
    <dbReference type="NCBI Taxonomy" id="1033008"/>
    <lineage>
        <taxon>Eukaryota</taxon>
        <taxon>Fungi</taxon>
        <taxon>Dikarya</taxon>
        <taxon>Basidiomycota</taxon>
        <taxon>Agaricomycotina</taxon>
        <taxon>Agaricomycetes</taxon>
        <taxon>Agaricomycetidae</taxon>
        <taxon>Agaricales</taxon>
        <taxon>Marasmiineae</taxon>
        <taxon>Mycenaceae</taxon>
        <taxon>Mycena</taxon>
    </lineage>
</organism>
<accession>A0AAD7EG57</accession>
<gene>
    <name evidence="1" type="ORF">DFH08DRAFT_714589</name>
</gene>
<sequence>SVAAFARHAQSDYGAKPVLLMPTCKKTSAKILQKMIQAWKLSPYGDIRKKPPLLFYH</sequence>
<proteinExistence type="predicted"/>
<feature type="non-terminal residue" evidence="1">
    <location>
        <position position="1"/>
    </location>
</feature>
<name>A0AAD7EG57_9AGAR</name>
<reference evidence="1" key="1">
    <citation type="submission" date="2023-03" db="EMBL/GenBank/DDBJ databases">
        <title>Massive genome expansion in bonnet fungi (Mycena s.s.) driven by repeated elements and novel gene families across ecological guilds.</title>
        <authorList>
            <consortium name="Lawrence Berkeley National Laboratory"/>
            <person name="Harder C.B."/>
            <person name="Miyauchi S."/>
            <person name="Viragh M."/>
            <person name="Kuo A."/>
            <person name="Thoen E."/>
            <person name="Andreopoulos B."/>
            <person name="Lu D."/>
            <person name="Skrede I."/>
            <person name="Drula E."/>
            <person name="Henrissat B."/>
            <person name="Morin E."/>
            <person name="Kohler A."/>
            <person name="Barry K."/>
            <person name="LaButti K."/>
            <person name="Morin E."/>
            <person name="Salamov A."/>
            <person name="Lipzen A."/>
            <person name="Mereny Z."/>
            <person name="Hegedus B."/>
            <person name="Baldrian P."/>
            <person name="Stursova M."/>
            <person name="Weitz H."/>
            <person name="Taylor A."/>
            <person name="Grigoriev I.V."/>
            <person name="Nagy L.G."/>
            <person name="Martin F."/>
            <person name="Kauserud H."/>
        </authorList>
    </citation>
    <scope>NUCLEOTIDE SEQUENCE</scope>
    <source>
        <strain evidence="1">CBHHK002</strain>
    </source>
</reference>
<evidence type="ECO:0000313" key="1">
    <source>
        <dbReference type="EMBL" id="KAJ7318492.1"/>
    </source>
</evidence>